<feature type="non-terminal residue" evidence="1">
    <location>
        <position position="17"/>
    </location>
</feature>
<sequence>MNEPNSYWNKRDPEAVQ</sequence>
<protein>
    <submittedName>
        <fullName evidence="1">Uncharacterized protein</fullName>
    </submittedName>
</protein>
<name>A0A392SZD4_9FABA</name>
<comment type="caution">
    <text evidence="1">The sequence shown here is derived from an EMBL/GenBank/DDBJ whole genome shotgun (WGS) entry which is preliminary data.</text>
</comment>
<accession>A0A392SZD4</accession>
<dbReference type="Proteomes" id="UP000265520">
    <property type="component" value="Unassembled WGS sequence"/>
</dbReference>
<evidence type="ECO:0000313" key="1">
    <source>
        <dbReference type="EMBL" id="MCI54069.1"/>
    </source>
</evidence>
<keyword evidence="2" id="KW-1185">Reference proteome</keyword>
<dbReference type="EMBL" id="LXQA010473724">
    <property type="protein sequence ID" value="MCI54069.1"/>
    <property type="molecule type" value="Genomic_DNA"/>
</dbReference>
<dbReference type="AlphaFoldDB" id="A0A392SZD4"/>
<reference evidence="1 2" key="1">
    <citation type="journal article" date="2018" name="Front. Plant Sci.">
        <title>Red Clover (Trifolium pratense) and Zigzag Clover (T. medium) - A Picture of Genomic Similarities and Differences.</title>
        <authorList>
            <person name="Dluhosova J."/>
            <person name="Istvanek J."/>
            <person name="Nedelnik J."/>
            <person name="Repkova J."/>
        </authorList>
    </citation>
    <scope>NUCLEOTIDE SEQUENCE [LARGE SCALE GENOMIC DNA]</scope>
    <source>
        <strain evidence="2">cv. 10/8</strain>
        <tissue evidence="1">Leaf</tissue>
    </source>
</reference>
<evidence type="ECO:0000313" key="2">
    <source>
        <dbReference type="Proteomes" id="UP000265520"/>
    </source>
</evidence>
<proteinExistence type="predicted"/>
<organism evidence="1 2">
    <name type="scientific">Trifolium medium</name>
    <dbReference type="NCBI Taxonomy" id="97028"/>
    <lineage>
        <taxon>Eukaryota</taxon>
        <taxon>Viridiplantae</taxon>
        <taxon>Streptophyta</taxon>
        <taxon>Embryophyta</taxon>
        <taxon>Tracheophyta</taxon>
        <taxon>Spermatophyta</taxon>
        <taxon>Magnoliopsida</taxon>
        <taxon>eudicotyledons</taxon>
        <taxon>Gunneridae</taxon>
        <taxon>Pentapetalae</taxon>
        <taxon>rosids</taxon>
        <taxon>fabids</taxon>
        <taxon>Fabales</taxon>
        <taxon>Fabaceae</taxon>
        <taxon>Papilionoideae</taxon>
        <taxon>50 kb inversion clade</taxon>
        <taxon>NPAAA clade</taxon>
        <taxon>Hologalegina</taxon>
        <taxon>IRL clade</taxon>
        <taxon>Trifolieae</taxon>
        <taxon>Trifolium</taxon>
    </lineage>
</organism>